<organism evidence="12 13">
    <name type="scientific">Ostreococcus tauri</name>
    <name type="common">Marine green alga</name>
    <dbReference type="NCBI Taxonomy" id="70448"/>
    <lineage>
        <taxon>Eukaryota</taxon>
        <taxon>Viridiplantae</taxon>
        <taxon>Chlorophyta</taxon>
        <taxon>Mamiellophyceae</taxon>
        <taxon>Mamiellales</taxon>
        <taxon>Bathycoccaceae</taxon>
        <taxon>Ostreococcus</taxon>
    </lineage>
</organism>
<evidence type="ECO:0000256" key="5">
    <source>
        <dbReference type="ARBA" id="ARBA00023110"/>
    </source>
</evidence>
<dbReference type="RefSeq" id="XP_003081909.2">
    <property type="nucleotide sequence ID" value="XM_003081861.2"/>
</dbReference>
<keyword evidence="13" id="KW-1185">Reference proteome</keyword>
<dbReference type="PROSITE" id="PS50059">
    <property type="entry name" value="FKBP_PPIASE"/>
    <property type="match status" value="2"/>
</dbReference>
<dbReference type="SMART" id="SM00028">
    <property type="entry name" value="TPR"/>
    <property type="match status" value="2"/>
</dbReference>
<dbReference type="SUPFAM" id="SSF54534">
    <property type="entry name" value="FKBP-like"/>
    <property type="match status" value="3"/>
</dbReference>
<keyword evidence="5 7" id="KW-0697">Rotamase</keyword>
<evidence type="ECO:0000256" key="9">
    <source>
        <dbReference type="SAM" id="Coils"/>
    </source>
</evidence>
<dbReference type="OrthoDB" id="1902587at2759"/>
<accession>A0A090MA23</accession>
<dbReference type="PROSITE" id="PS50005">
    <property type="entry name" value="TPR"/>
    <property type="match status" value="1"/>
</dbReference>
<dbReference type="Pfam" id="PF14559">
    <property type="entry name" value="TPR_19"/>
    <property type="match status" value="1"/>
</dbReference>
<protein>
    <recommendedName>
        <fullName evidence="2 7">peptidylprolyl isomerase</fullName>
        <ecNumber evidence="2 7">5.2.1.8</ecNumber>
    </recommendedName>
</protein>
<keyword evidence="6 7" id="KW-0413">Isomerase</keyword>
<dbReference type="GeneID" id="9835872"/>
<evidence type="ECO:0000256" key="2">
    <source>
        <dbReference type="ARBA" id="ARBA00013194"/>
    </source>
</evidence>
<feature type="repeat" description="TPR" evidence="8">
    <location>
        <begin position="428"/>
        <end position="461"/>
    </location>
</feature>
<name>A0A090MA23_OSTTA</name>
<dbReference type="FunFam" id="3.10.50.40:FF:000025">
    <property type="entry name" value="Peptidylprolyl isomerase"/>
    <property type="match status" value="1"/>
</dbReference>
<dbReference type="GO" id="GO:0003755">
    <property type="term" value="F:peptidyl-prolyl cis-trans isomerase activity"/>
    <property type="evidence" value="ECO:0007669"/>
    <property type="project" value="UniProtKB-KW"/>
</dbReference>
<evidence type="ECO:0000256" key="8">
    <source>
        <dbReference type="PROSITE-ProRule" id="PRU00339"/>
    </source>
</evidence>
<evidence type="ECO:0000256" key="10">
    <source>
        <dbReference type="SAM" id="MobiDB-lite"/>
    </source>
</evidence>
<feature type="domain" description="PPIase FKBP-type" evidence="11">
    <location>
        <begin position="37"/>
        <end position="125"/>
    </location>
</feature>
<dbReference type="Gene3D" id="3.10.50.40">
    <property type="match status" value="3"/>
</dbReference>
<proteinExistence type="predicted"/>
<evidence type="ECO:0000256" key="7">
    <source>
        <dbReference type="PROSITE-ProRule" id="PRU00277"/>
    </source>
</evidence>
<dbReference type="PANTHER" id="PTHR46512">
    <property type="entry name" value="PEPTIDYLPROLYL ISOMERASE"/>
    <property type="match status" value="1"/>
</dbReference>
<dbReference type="STRING" id="70448.A0A090MA23"/>
<dbReference type="Gene3D" id="1.25.40.10">
    <property type="entry name" value="Tetratricopeptide repeat domain"/>
    <property type="match status" value="1"/>
</dbReference>
<evidence type="ECO:0000256" key="4">
    <source>
        <dbReference type="ARBA" id="ARBA00022803"/>
    </source>
</evidence>
<dbReference type="FunCoup" id="A0A090MA23">
    <property type="interactions" value="1286"/>
</dbReference>
<feature type="domain" description="PPIase FKBP-type" evidence="11">
    <location>
        <begin position="153"/>
        <end position="235"/>
    </location>
</feature>
<dbReference type="InParanoid" id="A0A090MA23"/>
<dbReference type="AlphaFoldDB" id="A0A090MA23"/>
<dbReference type="InterPro" id="IPR011990">
    <property type="entry name" value="TPR-like_helical_dom_sf"/>
</dbReference>
<reference evidence="13" key="1">
    <citation type="journal article" date="2006" name="Proc. Natl. Acad. Sci. U.S.A.">
        <title>Genome analysis of the smallest free-living eukaryote Ostreococcus tauri unveils many unique features.</title>
        <authorList>
            <person name="Derelle E."/>
            <person name="Ferraz C."/>
            <person name="Rombauts S."/>
            <person name="Rouze P."/>
            <person name="Worden A.Z."/>
            <person name="Robbens S."/>
            <person name="Partensky F."/>
            <person name="Degroeve S."/>
            <person name="Echeynie S."/>
            <person name="Cooke R."/>
            <person name="Saeys Y."/>
            <person name="Wuyts J."/>
            <person name="Jabbari K."/>
            <person name="Bowler C."/>
            <person name="Panaud O."/>
            <person name="Piegu B."/>
            <person name="Ball S.G."/>
            <person name="Ral J.-P."/>
            <person name="Bouget F.-Y."/>
            <person name="Piganeau G."/>
            <person name="De Baets B."/>
            <person name="Picard A."/>
            <person name="Delseny M."/>
            <person name="Demaille J."/>
            <person name="Van de Peer Y."/>
            <person name="Moreau H."/>
        </authorList>
    </citation>
    <scope>NUCLEOTIDE SEQUENCE [LARGE SCALE GENOMIC DNA]</scope>
    <source>
        <strain evidence="13">OTTH 0595 / CCAP 157/2 / RCC745</strain>
    </source>
</reference>
<feature type="coiled-coil region" evidence="9">
    <location>
        <begin position="457"/>
        <end position="484"/>
    </location>
</feature>
<dbReference type="KEGG" id="ota:OT_ostta11g01000"/>
<sequence length="545" mass="59767">MTEVEHAPVDVSPTQDGGVLKTIITPAADDARTPETGDEVRVHYTGTLLDGTKFDSSRDRDDAFTFTLGKHQVINAWDVGVATMKIGERAKFECRADYAYGDRGSPPTIPANATLVFDVELLSFDSHRDLCKDGGVMKEDVTTATGFATPKGRDEVTVTYDVKTRDGESEIAAEQSMTCGIDQLPCKGMQVAVKKMKAGEKVRLTMTSEYAAGLPGAASADGAVVTFSLDVIHTVEDVTGVDGAVKKILVDGEGYEKPNDGAQCEIEYEKRASKGGEVEETKSLQVVIGDEHISDELESAIMMMKLKEKALVTMADGTEYTVTLAKMERAKEQYAMNAAEKLEAAEKYKASGNDAYKNSKFARATKKYAAALKFVEYDTNFSDEEKQVSKKLKLSLNLNSAAVAIKTKSWSSARKSSEKALELESGNEKALYRLAQASMELDEYDESRRCLKKILEVDEAHAEAQRMMNRLKALEARQAKKDARIFGGMFNKMDLYDDVKVDAKTEAEKEETFVTEMEEQAKTEAPPMDQPLAPDAGEPMSLQHA</sequence>
<gene>
    <name evidence="12" type="ORF">OT_ostta11g01000</name>
</gene>
<keyword evidence="4 8" id="KW-0802">TPR repeat</keyword>
<dbReference type="InterPro" id="IPR050754">
    <property type="entry name" value="FKBP4/5/8-like"/>
</dbReference>
<dbReference type="InterPro" id="IPR001179">
    <property type="entry name" value="PPIase_FKBP_dom"/>
</dbReference>
<dbReference type="PANTHER" id="PTHR46512:SF9">
    <property type="entry name" value="PEPTIDYLPROLYL ISOMERASE"/>
    <property type="match status" value="1"/>
</dbReference>
<keyword evidence="3" id="KW-0677">Repeat</keyword>
<evidence type="ECO:0000256" key="1">
    <source>
        <dbReference type="ARBA" id="ARBA00000971"/>
    </source>
</evidence>
<comment type="catalytic activity">
    <reaction evidence="1 7">
        <text>[protein]-peptidylproline (omega=180) = [protein]-peptidylproline (omega=0)</text>
        <dbReference type="Rhea" id="RHEA:16237"/>
        <dbReference type="Rhea" id="RHEA-COMP:10747"/>
        <dbReference type="Rhea" id="RHEA-COMP:10748"/>
        <dbReference type="ChEBI" id="CHEBI:83833"/>
        <dbReference type="ChEBI" id="CHEBI:83834"/>
        <dbReference type="EC" id="5.2.1.8"/>
    </reaction>
</comment>
<evidence type="ECO:0000313" key="12">
    <source>
        <dbReference type="EMBL" id="CEF99577.1"/>
    </source>
</evidence>
<evidence type="ECO:0000259" key="11">
    <source>
        <dbReference type="PROSITE" id="PS50059"/>
    </source>
</evidence>
<evidence type="ECO:0000256" key="6">
    <source>
        <dbReference type="ARBA" id="ARBA00023235"/>
    </source>
</evidence>
<dbReference type="EC" id="5.2.1.8" evidence="2 7"/>
<dbReference type="SUPFAM" id="SSF48452">
    <property type="entry name" value="TPR-like"/>
    <property type="match status" value="1"/>
</dbReference>
<reference evidence="12 13" key="2">
    <citation type="journal article" date="2014" name="BMC Genomics">
        <title>An improved genome of the model marine alga Ostreococcus tauri unfolds by assessing Illumina de novo assemblies.</title>
        <authorList>
            <person name="Blanc-Mathieu R."/>
            <person name="Verhelst B."/>
            <person name="Derelle E."/>
            <person name="Rombauts S."/>
            <person name="Bouget F.Y."/>
            <person name="Carre I."/>
            <person name="Chateau A."/>
            <person name="Eyre-Walker A."/>
            <person name="Grimsley N."/>
            <person name="Moreau H."/>
            <person name="Piegu B."/>
            <person name="Rivals E."/>
            <person name="Schackwitz W."/>
            <person name="Van de Peer Y."/>
            <person name="Piganeau G."/>
        </authorList>
    </citation>
    <scope>NUCLEOTIDE SEQUENCE [LARGE SCALE GENOMIC DNA]</scope>
    <source>
        <strain evidence="13">OTTH 0595 / CCAP 157/2 / RCC745</strain>
    </source>
</reference>
<keyword evidence="9" id="KW-0175">Coiled coil</keyword>
<dbReference type="Proteomes" id="UP000009170">
    <property type="component" value="Unassembled WGS sequence"/>
</dbReference>
<dbReference type="InterPro" id="IPR019734">
    <property type="entry name" value="TPR_rpt"/>
</dbReference>
<feature type="region of interest" description="Disordered" evidence="10">
    <location>
        <begin position="516"/>
        <end position="545"/>
    </location>
</feature>
<dbReference type="InterPro" id="IPR046357">
    <property type="entry name" value="PPIase_dom_sf"/>
</dbReference>
<evidence type="ECO:0000256" key="3">
    <source>
        <dbReference type="ARBA" id="ARBA00022737"/>
    </source>
</evidence>
<evidence type="ECO:0000313" key="13">
    <source>
        <dbReference type="Proteomes" id="UP000009170"/>
    </source>
</evidence>
<comment type="caution">
    <text evidence="12">The sequence shown here is derived from an EMBL/GenBank/DDBJ whole genome shotgun (WGS) entry which is preliminary data.</text>
</comment>
<dbReference type="EMBL" id="CAID01000011">
    <property type="protein sequence ID" value="CEF99577.1"/>
    <property type="molecule type" value="Genomic_DNA"/>
</dbReference>
<dbReference type="Pfam" id="PF00254">
    <property type="entry name" value="FKBP_C"/>
    <property type="match status" value="2"/>
</dbReference>